<protein>
    <submittedName>
        <fullName evidence="4">Sugar ABC transporter substrate-binding protein</fullName>
    </submittedName>
</protein>
<dbReference type="PANTHER" id="PTHR43649">
    <property type="entry name" value="ARABINOSE-BINDING PROTEIN-RELATED"/>
    <property type="match status" value="1"/>
</dbReference>
<evidence type="ECO:0000313" key="4">
    <source>
        <dbReference type="EMBL" id="OUD10979.1"/>
    </source>
</evidence>
<feature type="signal peptide" evidence="3">
    <location>
        <begin position="1"/>
        <end position="23"/>
    </location>
</feature>
<dbReference type="EMBL" id="MSPP01000001">
    <property type="protein sequence ID" value="OUD10979.1"/>
    <property type="molecule type" value="Genomic_DNA"/>
</dbReference>
<dbReference type="Proteomes" id="UP000194664">
    <property type="component" value="Unassembled WGS sequence"/>
</dbReference>
<proteinExistence type="inferred from homology"/>
<comment type="caution">
    <text evidence="4">The sequence shown here is derived from an EMBL/GenBank/DDBJ whole genome shotgun (WGS) entry which is preliminary data.</text>
</comment>
<keyword evidence="3" id="KW-0732">Signal</keyword>
<dbReference type="OrthoDB" id="7532544at2"/>
<sequence length="412" mass="43890">MTKLATRFATGVVFAASAMPALADCGIEAGSVRILSNDFDALRLINERATECATDSVSVTFNQTQEHKSLQVPALSIDPAEYTVAVIANNSLPPLLNDGLVRPLDDLVEKYGQNLTEQQLIRIDGKVMAIAFMVNGQHLFYRKDLLEEAGLEVPTTYEELLEAAAVLEELGKTDYPYAASVQAGWELAEEFVNMYSATGADFFAPGSAEVAINNENGVAALEMMKALTEYQSPDYMSVGSSEASKMFRSGEVAMTVIWASQAGPVLDPEGDNPEIAAVAGLAAAPSFQGNGIPAATLFWDGFAISKNISDEDAEASFQAMMHATAPEFAEENSYIAAWLIKGYEPTPGAVGIMADVAQGARGYPTLPFMDLLHSALGSELADFMQGNESAEQALADIEAAYSAAATERGFLN</sequence>
<dbReference type="AlphaFoldDB" id="A0A251X2M4"/>
<evidence type="ECO:0000313" key="5">
    <source>
        <dbReference type="Proteomes" id="UP000194664"/>
    </source>
</evidence>
<dbReference type="Gene3D" id="3.40.190.10">
    <property type="entry name" value="Periplasmic binding protein-like II"/>
    <property type="match status" value="1"/>
</dbReference>
<accession>A0A251X2M4</accession>
<dbReference type="InterPro" id="IPR006059">
    <property type="entry name" value="SBP"/>
</dbReference>
<comment type="subcellular location">
    <subcellularLocation>
        <location evidence="1">Periplasm</location>
    </subcellularLocation>
</comment>
<gene>
    <name evidence="4" type="ORF">BVC71_00435</name>
</gene>
<feature type="chain" id="PRO_5012264907" evidence="3">
    <location>
        <begin position="24"/>
        <end position="412"/>
    </location>
</feature>
<comment type="similarity">
    <text evidence="2">Belongs to the bacterial solute-binding protein 1 family.</text>
</comment>
<reference evidence="4 5" key="1">
    <citation type="submission" date="2016-12" db="EMBL/GenBank/DDBJ databases">
        <title>The draft genome sequence of HSLHS2.</title>
        <authorList>
            <person name="Hu D."/>
            <person name="Wang L."/>
            <person name="Shao Z."/>
        </authorList>
    </citation>
    <scope>NUCLEOTIDE SEQUENCE [LARGE SCALE GENOMIC DNA]</scope>
    <source>
        <strain evidence="4">MCCC 1A06712</strain>
    </source>
</reference>
<dbReference type="InterPro" id="IPR050490">
    <property type="entry name" value="Bact_solute-bd_prot1"/>
</dbReference>
<evidence type="ECO:0000256" key="3">
    <source>
        <dbReference type="SAM" id="SignalP"/>
    </source>
</evidence>
<name>A0A251X2M4_9RHOB</name>
<dbReference type="PANTHER" id="PTHR43649:SF12">
    <property type="entry name" value="DIACETYLCHITOBIOSE BINDING PROTEIN DASA"/>
    <property type="match status" value="1"/>
</dbReference>
<keyword evidence="5" id="KW-1185">Reference proteome</keyword>
<dbReference type="Pfam" id="PF13416">
    <property type="entry name" value="SBP_bac_8"/>
    <property type="match status" value="1"/>
</dbReference>
<evidence type="ECO:0000256" key="1">
    <source>
        <dbReference type="ARBA" id="ARBA00004418"/>
    </source>
</evidence>
<dbReference type="SUPFAM" id="SSF53850">
    <property type="entry name" value="Periplasmic binding protein-like II"/>
    <property type="match status" value="1"/>
</dbReference>
<organism evidence="4 5">
    <name type="scientific">Marivivens niveibacter</name>
    <dbReference type="NCBI Taxonomy" id="1930667"/>
    <lineage>
        <taxon>Bacteria</taxon>
        <taxon>Pseudomonadati</taxon>
        <taxon>Pseudomonadota</taxon>
        <taxon>Alphaproteobacteria</taxon>
        <taxon>Rhodobacterales</taxon>
        <taxon>Paracoccaceae</taxon>
        <taxon>Marivivens group</taxon>
        <taxon>Marivivens</taxon>
    </lineage>
</organism>
<evidence type="ECO:0000256" key="2">
    <source>
        <dbReference type="ARBA" id="ARBA00008520"/>
    </source>
</evidence>
<dbReference type="GO" id="GO:0042597">
    <property type="term" value="C:periplasmic space"/>
    <property type="evidence" value="ECO:0007669"/>
    <property type="project" value="UniProtKB-SubCell"/>
</dbReference>